<sequence>MAHNERSFRYSIEMLFGKHPEKIHENQRKINFKSFVCLYLPFLLFY</sequence>
<reference evidence="1 2" key="1">
    <citation type="submission" date="2017-11" db="EMBL/GenBank/DDBJ databases">
        <authorList>
            <person name="Lechat P."/>
        </authorList>
    </citation>
    <scope>NUCLEOTIDE SEQUENCE [LARGE SCALE GENOMIC DNA]</scope>
    <source>
        <strain evidence="1">L495</strain>
    </source>
</reference>
<dbReference type="Proteomes" id="UP000234460">
    <property type="component" value="Chromosome LMANV2"/>
</dbReference>
<dbReference type="AlphaFoldDB" id="A0AAQ1NYC5"/>
<evidence type="ECO:0000313" key="1">
    <source>
        <dbReference type="EMBL" id="SOR61786.1"/>
    </source>
</evidence>
<accession>A0AAQ1NYC5</accession>
<proteinExistence type="predicted"/>
<protein>
    <submittedName>
        <fullName evidence="1">Uncharacterized protein</fullName>
    </submittedName>
</protein>
<evidence type="ECO:0000313" key="2">
    <source>
        <dbReference type="Proteomes" id="UP000234460"/>
    </source>
</evidence>
<organism evidence="1 2">
    <name type="scientific">Leptospira interrogans serovar Manilae</name>
    <dbReference type="NCBI Taxonomy" id="214675"/>
    <lineage>
        <taxon>Bacteria</taxon>
        <taxon>Pseudomonadati</taxon>
        <taxon>Spirochaetota</taxon>
        <taxon>Spirochaetia</taxon>
        <taxon>Leptospirales</taxon>
        <taxon>Leptospiraceae</taxon>
        <taxon>Leptospira</taxon>
    </lineage>
</organism>
<dbReference type="EMBL" id="OEJX01000027">
    <property type="protein sequence ID" value="SOR61786.1"/>
    <property type="molecule type" value="Genomic_DNA"/>
</dbReference>
<gene>
    <name evidence="1" type="ORF">LMANV2_330138</name>
</gene>
<name>A0AAQ1NYC5_LEPIR</name>
<comment type="caution">
    <text evidence="1">The sequence shown here is derived from an EMBL/GenBank/DDBJ whole genome shotgun (WGS) entry which is preliminary data.</text>
</comment>